<comment type="caution">
    <text evidence="1">The sequence shown here is derived from an EMBL/GenBank/DDBJ whole genome shotgun (WGS) entry which is preliminary data.</text>
</comment>
<dbReference type="Proteomes" id="UP000774326">
    <property type="component" value="Unassembled WGS sequence"/>
</dbReference>
<keyword evidence="2" id="KW-1185">Reference proteome</keyword>
<proteinExistence type="predicted"/>
<accession>A0A9P8QCC0</accession>
<dbReference type="EMBL" id="JAEUBG010001129">
    <property type="protein sequence ID" value="KAH3686922.1"/>
    <property type="molecule type" value="Genomic_DNA"/>
</dbReference>
<reference evidence="1" key="1">
    <citation type="journal article" date="2021" name="Open Biol.">
        <title>Shared evolutionary footprints suggest mitochondrial oxidative damage underlies multiple complex I losses in fungi.</title>
        <authorList>
            <person name="Schikora-Tamarit M.A."/>
            <person name="Marcet-Houben M."/>
            <person name="Nosek J."/>
            <person name="Gabaldon T."/>
        </authorList>
    </citation>
    <scope>NUCLEOTIDE SEQUENCE</scope>
    <source>
        <strain evidence="1">CBS2887</strain>
    </source>
</reference>
<evidence type="ECO:0000313" key="2">
    <source>
        <dbReference type="Proteomes" id="UP000774326"/>
    </source>
</evidence>
<evidence type="ECO:0000313" key="1">
    <source>
        <dbReference type="EMBL" id="KAH3686922.1"/>
    </source>
</evidence>
<gene>
    <name evidence="1" type="ORF">WICPIJ_002083</name>
</gene>
<organism evidence="1 2">
    <name type="scientific">Wickerhamomyces pijperi</name>
    <name type="common">Yeast</name>
    <name type="synonym">Pichia pijperi</name>
    <dbReference type="NCBI Taxonomy" id="599730"/>
    <lineage>
        <taxon>Eukaryota</taxon>
        <taxon>Fungi</taxon>
        <taxon>Dikarya</taxon>
        <taxon>Ascomycota</taxon>
        <taxon>Saccharomycotina</taxon>
        <taxon>Saccharomycetes</taxon>
        <taxon>Phaffomycetales</taxon>
        <taxon>Wickerhamomycetaceae</taxon>
        <taxon>Wickerhamomyces</taxon>
    </lineage>
</organism>
<reference evidence="1" key="2">
    <citation type="submission" date="2021-01" db="EMBL/GenBank/DDBJ databases">
        <authorList>
            <person name="Schikora-Tamarit M.A."/>
        </authorList>
    </citation>
    <scope>NUCLEOTIDE SEQUENCE</scope>
    <source>
        <strain evidence="1">CBS2887</strain>
    </source>
</reference>
<name>A0A9P8QCC0_WICPI</name>
<dbReference type="AlphaFoldDB" id="A0A9P8QCC0"/>
<sequence length="653" mass="76835">MFKFEDLPTGVLHDIYKMISKVEKARILHLIPEFYDTSYETLNNDIIIIFSQYTNGINEIEEIFDHKAYFGRTSPPIVVYLPSRFDCRQPTDEAYREAEIQVRETFESLEYYQVMRTEFDIDRWKPGKQVQLVFAFDIEDPDVFSTTDFYNSCVEKYFRWCSHSLNIVKKFRENLNAFKKSECGTLGLFDATSSIRINDSDGFDAEGVDVVQTDRAKNKGNQMNSTVFFETPVLKSKHGSKFLFRSTTLFRTDLTVRGNEKKQRLTAICSPLQKVNIIMQKHHRAQTRLTFRSHTYKDRKTGKYNVKKFIQPLLKEYLNKTTDRYLQNVLWGLYNQMGDSMTEGHFADFDAGIGVDTADWFFEKLEHPLEYADPQDPGLVRWRYHHYIIDMIHATAHEHLYNTGNFGDFKRTDDFASARSLNQKLFVGLNEDTVDQIDLEYQKYAYKYSYGRVEELKPAAVVSYTLTIFENSDERYEIDTEGGKLTDWNKYDSVFEDAVGQCEMGEYPVRYSFKPSSNCDWEIMKSGVSFTDFYDRHMIIEDIEELEGMNLNRNLNIGHQLELEDVPLAGFDRFEPQEENSDEEGEEEDDDYDIEEVHPRRYIHDMNNQVPVIDDLDPRLVHLWRLAAALNQGSEERERLEQLMEEIFRETRK</sequence>
<protein>
    <submittedName>
        <fullName evidence="1">Uncharacterized protein</fullName>
    </submittedName>
</protein>